<protein>
    <submittedName>
        <fullName evidence="10">Dolichyl-phosphate-mannose-protein mannosyltransferase</fullName>
    </submittedName>
</protein>
<dbReference type="GO" id="GO:0009103">
    <property type="term" value="P:lipopolysaccharide biosynthetic process"/>
    <property type="evidence" value="ECO:0007669"/>
    <property type="project" value="UniProtKB-ARBA"/>
</dbReference>
<dbReference type="KEGG" id="mfn:Ga0123462_1193"/>
<keyword evidence="2" id="KW-1003">Cell membrane</keyword>
<feature type="transmembrane region" description="Helical" evidence="8">
    <location>
        <begin position="167"/>
        <end position="190"/>
    </location>
</feature>
<dbReference type="PANTHER" id="PTHR33908">
    <property type="entry name" value="MANNOSYLTRANSFERASE YKCB-RELATED"/>
    <property type="match status" value="1"/>
</dbReference>
<dbReference type="GO" id="GO:0010041">
    <property type="term" value="P:response to iron(III) ion"/>
    <property type="evidence" value="ECO:0007669"/>
    <property type="project" value="TreeGrafter"/>
</dbReference>
<feature type="transmembrane region" description="Helical" evidence="8">
    <location>
        <begin position="12"/>
        <end position="33"/>
    </location>
</feature>
<comment type="subcellular location">
    <subcellularLocation>
        <location evidence="1">Cell membrane</location>
        <topology evidence="1">Multi-pass membrane protein</topology>
    </subcellularLocation>
</comment>
<dbReference type="Pfam" id="PF13231">
    <property type="entry name" value="PMT_2"/>
    <property type="match status" value="1"/>
</dbReference>
<keyword evidence="3 10" id="KW-0328">Glycosyltransferase</keyword>
<dbReference type="InterPro" id="IPR038731">
    <property type="entry name" value="RgtA/B/C-like"/>
</dbReference>
<sequence length="462" mass="52959">MPISFEPSLQLYKRLTLLAALLMLLPLPIMQYVGEEGLMAIKSYEMHVRGDWLHPSILGSVWPHSPLWHWPVMIISNLIGWEHVDIAIRLVSVTSSWISACVVGFTASWLFRETPHANWLGALIYLSMGEIAFWYGWLGYLDATFGLFVFSSIVALWRAISEESLKWLLISLLLVSLAFLTKNITAYALFGLSGFVLLWRCNKWHLLKSPAYIVPGVAALAVPWLWQSFIVPSGANTATTTINDVLRNFIGYGILNYLNHWITFPLLFASRALPVSLFIIWLWLRRKQQFFIDQNLTTLLLILFVCLLPFWLSANATPRYLVPFYGLFALLLTGLTLQLSATRLRQSVTLIALFILLKIPYSFVVLPYIKDWRPERNVKLVAEEVIKLTENAPLLSQNDVASGLAVTAYIDVWRQDRQPVTWYRGKVQNVYILAEVESPHLGKLIKSWRLRGDNLYLYWKGE</sequence>
<feature type="transmembrane region" description="Helical" evidence="8">
    <location>
        <begin position="143"/>
        <end position="160"/>
    </location>
</feature>
<dbReference type="PANTHER" id="PTHR33908:SF3">
    <property type="entry name" value="UNDECAPRENYL PHOSPHATE-ALPHA-4-AMINO-4-DEOXY-L-ARABINOSE ARABINOSYL TRANSFERASE"/>
    <property type="match status" value="1"/>
</dbReference>
<feature type="transmembrane region" description="Helical" evidence="8">
    <location>
        <begin position="348"/>
        <end position="369"/>
    </location>
</feature>
<reference evidence="10 11" key="1">
    <citation type="submission" date="2016-12" db="EMBL/GenBank/DDBJ databases">
        <title>Isolation and genomic insights into novel planktonic Zetaproteobacteria from stratified waters of the Chesapeake Bay.</title>
        <authorList>
            <person name="McAllister S.M."/>
            <person name="Kato S."/>
            <person name="Chan C.S."/>
            <person name="Chiu B.K."/>
            <person name="Field E.K."/>
        </authorList>
    </citation>
    <scope>NUCLEOTIDE SEQUENCE [LARGE SCALE GENOMIC DNA]</scope>
    <source>
        <strain evidence="10 11">CP-8</strain>
    </source>
</reference>
<evidence type="ECO:0000259" key="9">
    <source>
        <dbReference type="Pfam" id="PF13231"/>
    </source>
</evidence>
<evidence type="ECO:0000256" key="3">
    <source>
        <dbReference type="ARBA" id="ARBA00022676"/>
    </source>
</evidence>
<feature type="transmembrane region" description="Helical" evidence="8">
    <location>
        <begin position="320"/>
        <end position="341"/>
    </location>
</feature>
<dbReference type="Proteomes" id="UP000231637">
    <property type="component" value="Chromosome"/>
</dbReference>
<name>A0A2K8L440_9PROT</name>
<feature type="transmembrane region" description="Helical" evidence="8">
    <location>
        <begin position="296"/>
        <end position="314"/>
    </location>
</feature>
<accession>A0A2K8L440</accession>
<dbReference type="OrthoDB" id="9124490at2"/>
<gene>
    <name evidence="10" type="ORF">Ga0123462_1193</name>
</gene>
<dbReference type="InterPro" id="IPR050297">
    <property type="entry name" value="LipidA_mod_glycosyltrf_83"/>
</dbReference>
<evidence type="ECO:0000256" key="1">
    <source>
        <dbReference type="ARBA" id="ARBA00004651"/>
    </source>
</evidence>
<feature type="domain" description="Glycosyltransferase RgtA/B/C/D-like" evidence="9">
    <location>
        <begin position="64"/>
        <end position="223"/>
    </location>
</feature>
<keyword evidence="7 8" id="KW-0472">Membrane</keyword>
<feature type="transmembrane region" description="Helical" evidence="8">
    <location>
        <begin position="86"/>
        <end position="111"/>
    </location>
</feature>
<dbReference type="AlphaFoldDB" id="A0A2K8L440"/>
<evidence type="ECO:0000256" key="5">
    <source>
        <dbReference type="ARBA" id="ARBA00022692"/>
    </source>
</evidence>
<evidence type="ECO:0000256" key="8">
    <source>
        <dbReference type="SAM" id="Phobius"/>
    </source>
</evidence>
<evidence type="ECO:0000256" key="2">
    <source>
        <dbReference type="ARBA" id="ARBA00022475"/>
    </source>
</evidence>
<organism evidence="10 11">
    <name type="scientific">Mariprofundus ferrinatatus</name>
    <dbReference type="NCBI Taxonomy" id="1921087"/>
    <lineage>
        <taxon>Bacteria</taxon>
        <taxon>Pseudomonadati</taxon>
        <taxon>Pseudomonadota</taxon>
        <taxon>Candidatius Mariprofundia</taxon>
        <taxon>Mariprofundales</taxon>
        <taxon>Mariprofundaceae</taxon>
        <taxon>Mariprofundus</taxon>
    </lineage>
</organism>
<evidence type="ECO:0000313" key="10">
    <source>
        <dbReference type="EMBL" id="ATX82057.1"/>
    </source>
</evidence>
<keyword evidence="6 8" id="KW-1133">Transmembrane helix</keyword>
<evidence type="ECO:0000256" key="4">
    <source>
        <dbReference type="ARBA" id="ARBA00022679"/>
    </source>
</evidence>
<dbReference type="GO" id="GO:0005886">
    <property type="term" value="C:plasma membrane"/>
    <property type="evidence" value="ECO:0007669"/>
    <property type="project" value="UniProtKB-SubCell"/>
</dbReference>
<proteinExistence type="predicted"/>
<keyword evidence="4 10" id="KW-0808">Transferase</keyword>
<dbReference type="RefSeq" id="WP_100265450.1">
    <property type="nucleotide sequence ID" value="NZ_CP018800.1"/>
</dbReference>
<evidence type="ECO:0000256" key="6">
    <source>
        <dbReference type="ARBA" id="ARBA00022989"/>
    </source>
</evidence>
<feature type="transmembrane region" description="Helical" evidence="8">
    <location>
        <begin position="118"/>
        <end position="137"/>
    </location>
</feature>
<evidence type="ECO:0000313" key="11">
    <source>
        <dbReference type="Proteomes" id="UP000231637"/>
    </source>
</evidence>
<feature type="transmembrane region" description="Helical" evidence="8">
    <location>
        <begin position="261"/>
        <end position="284"/>
    </location>
</feature>
<keyword evidence="11" id="KW-1185">Reference proteome</keyword>
<keyword evidence="5 8" id="KW-0812">Transmembrane</keyword>
<evidence type="ECO:0000256" key="7">
    <source>
        <dbReference type="ARBA" id="ARBA00023136"/>
    </source>
</evidence>
<dbReference type="EMBL" id="CP018800">
    <property type="protein sequence ID" value="ATX82057.1"/>
    <property type="molecule type" value="Genomic_DNA"/>
</dbReference>
<dbReference type="GO" id="GO:0016763">
    <property type="term" value="F:pentosyltransferase activity"/>
    <property type="evidence" value="ECO:0007669"/>
    <property type="project" value="TreeGrafter"/>
</dbReference>